<keyword evidence="1" id="KW-0812">Transmembrane</keyword>
<evidence type="ECO:0000256" key="1">
    <source>
        <dbReference type="SAM" id="Phobius"/>
    </source>
</evidence>
<sequence>MVSTHKQQTILYSAIGLIFLFVVMIYAIDYLFGIMKPDYIKINGKIDKNKQFLYSLGISLVIFLIIIFILYEIVA</sequence>
<keyword evidence="1" id="KW-1133">Transmembrane helix</keyword>
<reference evidence="2" key="1">
    <citation type="journal article" date="2020" name="Nature">
        <title>Giant virus diversity and host interactions through global metagenomics.</title>
        <authorList>
            <person name="Schulz F."/>
            <person name="Roux S."/>
            <person name="Paez-Espino D."/>
            <person name="Jungbluth S."/>
            <person name="Walsh D.A."/>
            <person name="Denef V.J."/>
            <person name="McMahon K.D."/>
            <person name="Konstantinidis K.T."/>
            <person name="Eloe-Fadrosh E.A."/>
            <person name="Kyrpides N.C."/>
            <person name="Woyke T."/>
        </authorList>
    </citation>
    <scope>NUCLEOTIDE SEQUENCE</scope>
    <source>
        <strain evidence="2">GVMAG-S-3300010158-109</strain>
    </source>
</reference>
<keyword evidence="1" id="KW-0472">Membrane</keyword>
<feature type="transmembrane region" description="Helical" evidence="1">
    <location>
        <begin position="12"/>
        <end position="32"/>
    </location>
</feature>
<evidence type="ECO:0000313" key="2">
    <source>
        <dbReference type="EMBL" id="QHU15690.1"/>
    </source>
</evidence>
<organism evidence="2">
    <name type="scientific">viral metagenome</name>
    <dbReference type="NCBI Taxonomy" id="1070528"/>
    <lineage>
        <taxon>unclassified sequences</taxon>
        <taxon>metagenomes</taxon>
        <taxon>organismal metagenomes</taxon>
    </lineage>
</organism>
<proteinExistence type="predicted"/>
<protein>
    <submittedName>
        <fullName evidence="2">Uncharacterized protein</fullName>
    </submittedName>
</protein>
<name>A0A6C0KG81_9ZZZZ</name>
<accession>A0A6C0KG81</accession>
<feature type="transmembrane region" description="Helical" evidence="1">
    <location>
        <begin position="52"/>
        <end position="71"/>
    </location>
</feature>
<dbReference type="EMBL" id="MN740867">
    <property type="protein sequence ID" value="QHU15690.1"/>
    <property type="molecule type" value="Genomic_DNA"/>
</dbReference>
<dbReference type="AlphaFoldDB" id="A0A6C0KG81"/>